<feature type="compositionally biased region" description="Acidic residues" evidence="2">
    <location>
        <begin position="729"/>
        <end position="740"/>
    </location>
</feature>
<dbReference type="PROSITE" id="PS50238">
    <property type="entry name" value="RHOGAP"/>
    <property type="match status" value="1"/>
</dbReference>
<dbReference type="InterPro" id="IPR044785">
    <property type="entry name" value="RopGAP1-5"/>
</dbReference>
<feature type="compositionally biased region" description="Acidic residues" evidence="2">
    <location>
        <begin position="769"/>
        <end position="785"/>
    </location>
</feature>
<dbReference type="SMART" id="SM00324">
    <property type="entry name" value="RhoGAP"/>
    <property type="match status" value="1"/>
</dbReference>
<evidence type="ECO:0000313" key="4">
    <source>
        <dbReference type="EMBL" id="CAD9083206.1"/>
    </source>
</evidence>
<reference evidence="4" key="1">
    <citation type="submission" date="2021-01" db="EMBL/GenBank/DDBJ databases">
        <authorList>
            <person name="Corre E."/>
            <person name="Pelletier E."/>
            <person name="Niang G."/>
            <person name="Scheremetjew M."/>
            <person name="Finn R."/>
            <person name="Kale V."/>
            <person name="Holt S."/>
            <person name="Cochrane G."/>
            <person name="Meng A."/>
            <person name="Brown T."/>
            <person name="Cohen L."/>
        </authorList>
    </citation>
    <scope>NUCLEOTIDE SEQUENCE</scope>
    <source>
        <strain evidence="4">WS</strain>
    </source>
</reference>
<sequence length="785" mass="87795">MLFSPHIARGKRTASLASMLSSMSSPQNSPSSSVRASLTPSNSIHNHHSRISASFQSALQLRELCRATSGAHDSAISLIPFLPKLPQHTETRDNLVVPAYTRVYEAHGPDAVTRSWLYTRDSSVRYTPLENSNHAQPLQSYINPEELGFDPKQLERAMPVPPSSAFLASSIKLQPNATERTDASNSSSTASPGHTHSSSNDSSFLPSSETENPTRILHPETVGQLLRAFMIDSIHSDDDLVKYLRKFTATEDDETIAQHQSKAQSIFVKFLNSSSNKEAGSSKKSHDLSAQRRNADRLQASLSQKELTFLKLNQRDDLCLGHFPSLQLSTYVLNFSTSKDNPCNVGSTITSDFTIKNKKKLPVSCFVQPSMSNTPFYNIKVEPVKIELKKNQSAKITVSFTLKDFTPKINDFITLEIVGGARHFIALSVFCQPKPQFGVNAEETEMDYLEGFGEMPKVLIHLFRLYTSLHGRRRVGIFRRAGHETRMKQFKLQLNRGEYPITDDYNSVANLIKIWFRELPVKILDHFDAESLILIDAEDPEVCAQLLEEIPEPHRRLFKWLLALMADIAENAAENKMDPKNLAIVFSPNLYSSTVDNPAKIIMLTQKLSQVVCSLIKWFMENQLYPLVSAPLQGDEQIILDAEYLPPLKAENPKHQNLLTETETPWERGEMTSLVVEDEVSPPPSPPSDDDEPPPAPASERVSLRSLNTEDENPRFEEDLYADSNDSGGDGDDSESDELLGEPPIVTVSGGKMKSHVLDNDSLTSSEDTTFEELTDDEFETERRM</sequence>
<feature type="region of interest" description="Disordered" evidence="2">
    <location>
        <begin position="176"/>
        <end position="215"/>
    </location>
</feature>
<accession>A0A7S1PGP8</accession>
<feature type="domain" description="Rho-GAP" evidence="3">
    <location>
        <begin position="444"/>
        <end position="623"/>
    </location>
</feature>
<evidence type="ECO:0000256" key="2">
    <source>
        <dbReference type="SAM" id="MobiDB-lite"/>
    </source>
</evidence>
<keyword evidence="1" id="KW-0343">GTPase activation</keyword>
<evidence type="ECO:0000259" key="3">
    <source>
        <dbReference type="PROSITE" id="PS50238"/>
    </source>
</evidence>
<dbReference type="Gene3D" id="2.60.40.10">
    <property type="entry name" value="Immunoglobulins"/>
    <property type="match status" value="1"/>
</dbReference>
<dbReference type="InterPro" id="IPR000198">
    <property type="entry name" value="RhoGAP_dom"/>
</dbReference>
<dbReference type="Gene3D" id="1.10.555.10">
    <property type="entry name" value="Rho GTPase activation protein"/>
    <property type="match status" value="1"/>
</dbReference>
<dbReference type="PANTHER" id="PTHR23177">
    <property type="entry name" value="MKIAA1688 PROTEIN"/>
    <property type="match status" value="1"/>
</dbReference>
<feature type="region of interest" description="Disordered" evidence="2">
    <location>
        <begin position="18"/>
        <end position="46"/>
    </location>
</feature>
<feature type="compositionally biased region" description="Low complexity" evidence="2">
    <location>
        <begin position="18"/>
        <end position="33"/>
    </location>
</feature>
<dbReference type="Pfam" id="PF00620">
    <property type="entry name" value="RhoGAP"/>
    <property type="match status" value="1"/>
</dbReference>
<evidence type="ECO:0000256" key="1">
    <source>
        <dbReference type="ARBA" id="ARBA00022468"/>
    </source>
</evidence>
<feature type="compositionally biased region" description="Polar residues" evidence="2">
    <location>
        <begin position="176"/>
        <end position="196"/>
    </location>
</feature>
<dbReference type="PANTHER" id="PTHR23177:SF35">
    <property type="entry name" value="RHO GTPASE-ACTIVATING PROTEIN GACA"/>
    <property type="match status" value="1"/>
</dbReference>
<dbReference type="CDD" id="cd00159">
    <property type="entry name" value="RhoGAP"/>
    <property type="match status" value="1"/>
</dbReference>
<protein>
    <recommendedName>
        <fullName evidence="3">Rho-GAP domain-containing protein</fullName>
    </recommendedName>
</protein>
<dbReference type="AlphaFoldDB" id="A0A7S1PGP8"/>
<dbReference type="InterPro" id="IPR008936">
    <property type="entry name" value="Rho_GTPase_activation_prot"/>
</dbReference>
<dbReference type="GO" id="GO:0005096">
    <property type="term" value="F:GTPase activator activity"/>
    <property type="evidence" value="ECO:0007669"/>
    <property type="project" value="UniProtKB-KW"/>
</dbReference>
<dbReference type="SUPFAM" id="SSF48350">
    <property type="entry name" value="GTPase activation domain, GAP"/>
    <property type="match status" value="1"/>
</dbReference>
<organism evidence="4">
    <name type="scientific">Percolomonas cosmopolitus</name>
    <dbReference type="NCBI Taxonomy" id="63605"/>
    <lineage>
        <taxon>Eukaryota</taxon>
        <taxon>Discoba</taxon>
        <taxon>Heterolobosea</taxon>
        <taxon>Tetramitia</taxon>
        <taxon>Eutetramitia</taxon>
        <taxon>Percolomonadidae</taxon>
        <taxon>Percolomonas</taxon>
    </lineage>
</organism>
<dbReference type="InterPro" id="IPR013783">
    <property type="entry name" value="Ig-like_fold"/>
</dbReference>
<feature type="compositionally biased region" description="Low complexity" evidence="2">
    <location>
        <begin position="197"/>
        <end position="208"/>
    </location>
</feature>
<proteinExistence type="predicted"/>
<feature type="region of interest" description="Disordered" evidence="2">
    <location>
        <begin position="676"/>
        <end position="785"/>
    </location>
</feature>
<name>A0A7S1PGP8_9EUKA</name>
<dbReference type="GO" id="GO:0007165">
    <property type="term" value="P:signal transduction"/>
    <property type="evidence" value="ECO:0007669"/>
    <property type="project" value="InterPro"/>
</dbReference>
<gene>
    <name evidence="4" type="ORF">PCOS0759_LOCUS6448</name>
</gene>
<dbReference type="EMBL" id="HBGD01007763">
    <property type="protein sequence ID" value="CAD9083206.1"/>
    <property type="molecule type" value="Transcribed_RNA"/>
</dbReference>